<evidence type="ECO:0000313" key="2">
    <source>
        <dbReference type="EMBL" id="GMT28251.1"/>
    </source>
</evidence>
<dbReference type="GO" id="GO:0000184">
    <property type="term" value="P:nuclear-transcribed mRNA catabolic process, nonsense-mediated decay"/>
    <property type="evidence" value="ECO:0007669"/>
    <property type="project" value="InterPro"/>
</dbReference>
<dbReference type="GO" id="GO:0005634">
    <property type="term" value="C:nucleus"/>
    <property type="evidence" value="ECO:0007669"/>
    <property type="project" value="TreeGrafter"/>
</dbReference>
<dbReference type="InterPro" id="IPR050517">
    <property type="entry name" value="DDR_Repair_Kinase"/>
</dbReference>
<reference evidence="2" key="1">
    <citation type="submission" date="2023-10" db="EMBL/GenBank/DDBJ databases">
        <title>Genome assembly of Pristionchus species.</title>
        <authorList>
            <person name="Yoshida K."/>
            <person name="Sommer R.J."/>
        </authorList>
    </citation>
    <scope>NUCLEOTIDE SEQUENCE</scope>
    <source>
        <strain evidence="2">RS5133</strain>
    </source>
</reference>
<dbReference type="SUPFAM" id="SSF48371">
    <property type="entry name" value="ARM repeat"/>
    <property type="match status" value="2"/>
</dbReference>
<dbReference type="InterPro" id="IPR000403">
    <property type="entry name" value="PI3/4_kinase_cat_dom"/>
</dbReference>
<dbReference type="Proteomes" id="UP001432322">
    <property type="component" value="Unassembled WGS sequence"/>
</dbReference>
<feature type="domain" description="PI3K/PI4K catalytic" evidence="1">
    <location>
        <begin position="1742"/>
        <end position="2088"/>
    </location>
</feature>
<dbReference type="InterPro" id="IPR011009">
    <property type="entry name" value="Kinase-like_dom_sf"/>
</dbReference>
<dbReference type="Pfam" id="PF15785">
    <property type="entry name" value="SMG1"/>
    <property type="match status" value="2"/>
</dbReference>
<dbReference type="Pfam" id="PF00454">
    <property type="entry name" value="PI3_PI4_kinase"/>
    <property type="match status" value="1"/>
</dbReference>
<dbReference type="InterPro" id="IPR031559">
    <property type="entry name" value="SMG1"/>
</dbReference>
<protein>
    <recommendedName>
        <fullName evidence="1">PI3K/PI4K catalytic domain-containing protein</fullName>
    </recommendedName>
</protein>
<name>A0AAV5WBQ3_9BILA</name>
<sequence>RFKTSMTERFALKPLNDRHKMHHSNSGEIRSLLRLLKHVDDRDSKRDVAQTANELRKILSNASTFEELEVEWTEVAVPLRLMVCHNSLPAESRKAASGALAALGILSLGYFDRFIDLINDCWKEVPSRKEDRRVFILHSLTTTLNSVYERQCFFPQSTLEKLCSTTMSFLDSNNSVMVLTPAMELALVVSTITPRHLFIKNYFQDTVDVAIGWLVEEGQDGLTSAKLERTKEILLAFLPFWSEKMDLLNNLSKQFLEDMNTNLEDAKRELEAESLIRIKAIAGTLLLLIKICGEIRTPAAALVVKFVSDEVSVLVKDRSILVYISSEKIASIYSIYMEILSRCVPFQTDEVNMEILNGLVELGMTQLSSSHILLGLFRFLTKIASENRESISIPMCSSIFGSSSLLSSIDFSLLPSSVLTSFCHLISTLLNPSILSVLQLAYSEVVAMLKESLSRLLDTNETMEKHRINDEIRITAIVYALKPILILKNSLIVMLGLSPSLLDLVLLDSHLLDSNLQSSFPAIHYTLLHAAYDHCKAHDNFTSTCDWLNRNSTVLGESLSCHHLERIVDTLTSLLRSPNLVSKDSRMIVTDWLIDLSSPLSLAVRSFLGVSHCRKLLDSLKDAVHYSPESISQLSGLRSILEEAFGDAARTSLDAIKLRLAIESSHDDDRRSSLWVHLSTETLVESYIRVESLSDSPPLIVPSSAHEFEILTNFLLKRILPIETANPENDDDKESWLVPPSSALSDLPRFWRQRMMGGVVYAIEQRMTTHLGKPRETLGALQAEVNRLFKQTNMQKKDEKDDSSLLPHEEWFRVRCLLEFIDILDRLIYSAHTGSMMTPFNFSAAARSWFKTNEGVCTEWFNRLYPSAMGVAYHASAYSQVIRFGESALSELEKKFVGIPADQPPRLLCVILCWMVRALVEKGDPHTIKGLRSWVRTHFSPTNWEWMECAENAASGRFETAIGLTETEFMKGDPIQEDAKLCLQHVILSSSMKLRRVAHDFDKSLVNEEEMERCLQLTSFAKVEDMNDKEEAAIWNLDKGLMKTEAWLMSTIKKSELSDMREKLRIEGTTALLMDDDGTLTGRYSSLCEIARDVAMKMEKNQSRPINNPYSVICSLSRRSIPRVESFSLSRQREGWVGRLGVIGGGGTHRIKAIHKLTKMAFKLDNMKVMGELEKSIESSDVITKLHFGEIMCEYAKRRGDSLQEPMREEYYTERLVPLLSEAYHVYSAMVMDSSMGGVDSSSSSSNGETAAWAEAIATTTMKMGRLMEKGEMIETDGVSKFHFMIESRRRDTGLDDKGVLLHLSTALNPREAKTRFELGMHTLNMVQKDENPDAIQTILDDHLGPSQSLKIVNAMMASSNVNELARRVKEAIGVEMRTIDRTMGTEGILPSLWQQFYTRRSVLLSNAVMELFAFLNNNGAETGNVRVSTASLHIIHILTRYSSLHPELIPQITEGIVLADERVWAGILPQLFARLAHPIEGVRQAIVAALIKLSRSYPHSTVFQLVVGARSREIREDDRDEEEKESTRIPSMNQSDVVYHRCCSTLVADLHSLFPRLIDDTRMFVDELHQLNMMEEKWCFVLHHLDMDMNKRLNLIRKETEKTRGIERLQENDKQILVAAKTDLIIGPIYRILRDFWCRSLSKANRRVEDAVRFVQTNREAVERAFEESDEARKRGDETARWEAFVRLNVTLGRRSSKKGGQMVDISHCISKLVERAGEWSVPIPGQEASPEAEVVYLVRVESTCQVLSTKTRPKKIYMRGSDGKDRPFLFKAHEDLRLDERVMQLLQMSNLMMKKIGKRDWPLYTARTYAVTPLGPLIGLIQWVNGAVPLYTFYRKWQMRENAKVVAGKKASDGVSLKPLELFEKKMKDLLMANKLDVKMFGDRKSWPPELMRTLFDELCGETSKDLISREMWSRSTSSAHWSKSVRRFTRSTAVMSMIGSILGLGDRHPDNLLIDLSNFHAIHIDYNVCFDRGRKLRVPETVPFRLTQNIRAAFGITGTDGLFTSSCVSVLSSLRLHHSFFSLLLHPFVFDPLMDWTLKDSLGNSVQQAVTHIVYGNDGRAEQKGMTASTLFMIKMKENEGVLEKMSSEAMDFLETMYCGGGGEVTEMSDPLSRWIDIVDDLLWIIRKEEGEHEFLWEERREVAKCKEAVAWSGRNAENGAATPVQKLIHIIPKVMEKLIGMNEECQRRNKSPRSLGLPPGLEEMVYKEEENGVGMSIVSRVVRRLKGEIGGTETMEIIKPEEQATQLIRSASSRMNNAMMYEGWIGWV</sequence>
<dbReference type="PROSITE" id="PS50290">
    <property type="entry name" value="PI3_4_KINASE_3"/>
    <property type="match status" value="1"/>
</dbReference>
<dbReference type="GO" id="GO:0031932">
    <property type="term" value="C:TORC2 complex"/>
    <property type="evidence" value="ECO:0007669"/>
    <property type="project" value="TreeGrafter"/>
</dbReference>
<dbReference type="SMART" id="SM00146">
    <property type="entry name" value="PI3Kc"/>
    <property type="match status" value="1"/>
</dbReference>
<dbReference type="GO" id="GO:0031931">
    <property type="term" value="C:TORC1 complex"/>
    <property type="evidence" value="ECO:0007669"/>
    <property type="project" value="TreeGrafter"/>
</dbReference>
<keyword evidence="3" id="KW-1185">Reference proteome</keyword>
<dbReference type="Gene3D" id="3.30.1010.10">
    <property type="entry name" value="Phosphatidylinositol 3-kinase Catalytic Subunit, Chain A, domain 4"/>
    <property type="match status" value="1"/>
</dbReference>
<dbReference type="GO" id="GO:0016242">
    <property type="term" value="P:negative regulation of macroautophagy"/>
    <property type="evidence" value="ECO:0007669"/>
    <property type="project" value="TreeGrafter"/>
</dbReference>
<feature type="non-terminal residue" evidence="2">
    <location>
        <position position="1"/>
    </location>
</feature>
<dbReference type="PANTHER" id="PTHR11139">
    <property type="entry name" value="ATAXIA TELANGIECTASIA MUTATED ATM -RELATED"/>
    <property type="match status" value="1"/>
</dbReference>
<dbReference type="PANTHER" id="PTHR11139:SF119">
    <property type="entry name" value="SERINE_THREONINE-PROTEIN KINASE SMG1"/>
    <property type="match status" value="1"/>
</dbReference>
<comment type="caution">
    <text evidence="2">The sequence shown here is derived from an EMBL/GenBank/DDBJ whole genome shotgun (WGS) entry which is preliminary data.</text>
</comment>
<dbReference type="EMBL" id="BTSY01000005">
    <property type="protein sequence ID" value="GMT28251.1"/>
    <property type="molecule type" value="Genomic_DNA"/>
</dbReference>
<dbReference type="Gene3D" id="1.10.1070.11">
    <property type="entry name" value="Phosphatidylinositol 3-/4-kinase, catalytic domain"/>
    <property type="match status" value="1"/>
</dbReference>
<dbReference type="GO" id="GO:0005737">
    <property type="term" value="C:cytoplasm"/>
    <property type="evidence" value="ECO:0007669"/>
    <property type="project" value="TreeGrafter"/>
</dbReference>
<organism evidence="2 3">
    <name type="scientific">Pristionchus fissidentatus</name>
    <dbReference type="NCBI Taxonomy" id="1538716"/>
    <lineage>
        <taxon>Eukaryota</taxon>
        <taxon>Metazoa</taxon>
        <taxon>Ecdysozoa</taxon>
        <taxon>Nematoda</taxon>
        <taxon>Chromadorea</taxon>
        <taxon>Rhabditida</taxon>
        <taxon>Rhabditina</taxon>
        <taxon>Diplogasteromorpha</taxon>
        <taxon>Diplogasteroidea</taxon>
        <taxon>Neodiplogasteridae</taxon>
        <taxon>Pristionchus</taxon>
    </lineage>
</organism>
<accession>A0AAV5WBQ3</accession>
<proteinExistence type="predicted"/>
<dbReference type="InterPro" id="IPR036940">
    <property type="entry name" value="PI3/4_kinase_cat_sf"/>
</dbReference>
<dbReference type="GO" id="GO:0004674">
    <property type="term" value="F:protein serine/threonine kinase activity"/>
    <property type="evidence" value="ECO:0007669"/>
    <property type="project" value="InterPro"/>
</dbReference>
<dbReference type="InterPro" id="IPR016024">
    <property type="entry name" value="ARM-type_fold"/>
</dbReference>
<dbReference type="SUPFAM" id="SSF56112">
    <property type="entry name" value="Protein kinase-like (PK-like)"/>
    <property type="match status" value="1"/>
</dbReference>
<dbReference type="GO" id="GO:0031929">
    <property type="term" value="P:TOR signaling"/>
    <property type="evidence" value="ECO:0007669"/>
    <property type="project" value="TreeGrafter"/>
</dbReference>
<evidence type="ECO:0000259" key="1">
    <source>
        <dbReference type="PROSITE" id="PS50290"/>
    </source>
</evidence>
<evidence type="ECO:0000313" key="3">
    <source>
        <dbReference type="Proteomes" id="UP001432322"/>
    </source>
</evidence>
<gene>
    <name evidence="2" type="ORF">PFISCL1PPCAC_19548</name>
</gene>